<keyword evidence="4" id="KW-0963">Cytoplasm</keyword>
<dbReference type="Proteomes" id="UP001195483">
    <property type="component" value="Unassembled WGS sequence"/>
</dbReference>
<evidence type="ECO:0000313" key="7">
    <source>
        <dbReference type="EMBL" id="KAK3590728.1"/>
    </source>
</evidence>
<comment type="subcellular location">
    <subcellularLocation>
        <location evidence="2">Cytoplasm</location>
    </subcellularLocation>
    <subcellularLocation>
        <location evidence="1">Lysosome</location>
    </subcellularLocation>
</comment>
<dbReference type="FunFam" id="3.30.450.30:FF:000005">
    <property type="entry name" value="Ragulator complex protein LAMTOR5 homolog"/>
    <property type="match status" value="1"/>
</dbReference>
<dbReference type="InterPro" id="IPR024135">
    <property type="entry name" value="LAMTOR5"/>
</dbReference>
<dbReference type="GO" id="GO:1904263">
    <property type="term" value="P:positive regulation of TORC1 signaling"/>
    <property type="evidence" value="ECO:0007669"/>
    <property type="project" value="TreeGrafter"/>
</dbReference>
<evidence type="ECO:0000256" key="5">
    <source>
        <dbReference type="ARBA" id="ARBA00023228"/>
    </source>
</evidence>
<dbReference type="GO" id="GO:0043066">
    <property type="term" value="P:negative regulation of apoptotic process"/>
    <property type="evidence" value="ECO:0007669"/>
    <property type="project" value="InterPro"/>
</dbReference>
<reference evidence="7" key="2">
    <citation type="journal article" date="2021" name="Genome Biol. Evol.">
        <title>Developing a high-quality reference genome for a parasitic bivalve with doubly uniparental inheritance (Bivalvia: Unionida).</title>
        <authorList>
            <person name="Smith C.H."/>
        </authorList>
    </citation>
    <scope>NUCLEOTIDE SEQUENCE</scope>
    <source>
        <strain evidence="7">CHS0354</strain>
        <tissue evidence="7">Mantle</tissue>
    </source>
</reference>
<proteinExistence type="inferred from homology"/>
<gene>
    <name evidence="7" type="ORF">CHS0354_030962</name>
</gene>
<dbReference type="GO" id="GO:0005085">
    <property type="term" value="F:guanyl-nucleotide exchange factor activity"/>
    <property type="evidence" value="ECO:0007669"/>
    <property type="project" value="TreeGrafter"/>
</dbReference>
<reference evidence="7" key="3">
    <citation type="submission" date="2023-05" db="EMBL/GenBank/DDBJ databases">
        <authorList>
            <person name="Smith C.H."/>
        </authorList>
    </citation>
    <scope>NUCLEOTIDE SEQUENCE</scope>
    <source>
        <strain evidence="7">CHS0354</strain>
        <tissue evidence="7">Mantle</tissue>
    </source>
</reference>
<evidence type="ECO:0000313" key="8">
    <source>
        <dbReference type="Proteomes" id="UP001195483"/>
    </source>
</evidence>
<evidence type="ECO:0000256" key="6">
    <source>
        <dbReference type="ARBA" id="ARBA00032692"/>
    </source>
</evidence>
<keyword evidence="5" id="KW-0458">Lysosome</keyword>
<dbReference type="GO" id="GO:0071986">
    <property type="term" value="C:Ragulator complex"/>
    <property type="evidence" value="ECO:0007669"/>
    <property type="project" value="InterPro"/>
</dbReference>
<dbReference type="PANTHER" id="PTHR13342">
    <property type="entry name" value="RAGULATOR COMPLEX PROTEIN LAMTOR5"/>
    <property type="match status" value="1"/>
</dbReference>
<sequence>MERPLEKHLDETFKIPGVSGVLCADENGLCLGAKGVAKKEAAGHITSIALSAAKLIPNSNTNPVICIEGETGSVLIKKEENIVMAVYKSQA</sequence>
<evidence type="ECO:0000256" key="1">
    <source>
        <dbReference type="ARBA" id="ARBA00004371"/>
    </source>
</evidence>
<dbReference type="PRINTS" id="PR02092">
    <property type="entry name" value="HEPBVIRUSXIP"/>
</dbReference>
<dbReference type="EMBL" id="JAEAOA010001849">
    <property type="protein sequence ID" value="KAK3590728.1"/>
    <property type="molecule type" value="Genomic_DNA"/>
</dbReference>
<dbReference type="Gene3D" id="3.30.450.30">
    <property type="entry name" value="Dynein light chain 2a, cytoplasmic"/>
    <property type="match status" value="1"/>
</dbReference>
<name>A0AAE0VU33_9BIVA</name>
<dbReference type="GO" id="GO:0005764">
    <property type="term" value="C:lysosome"/>
    <property type="evidence" value="ECO:0007669"/>
    <property type="project" value="UniProtKB-SubCell"/>
</dbReference>
<dbReference type="Pfam" id="PF16672">
    <property type="entry name" value="LAMTOR5"/>
    <property type="match status" value="1"/>
</dbReference>
<comment type="caution">
    <text evidence="7">The sequence shown here is derived from an EMBL/GenBank/DDBJ whole genome shotgun (WGS) entry which is preliminary data.</text>
</comment>
<dbReference type="GO" id="GO:0071230">
    <property type="term" value="P:cellular response to amino acid stimulus"/>
    <property type="evidence" value="ECO:0007669"/>
    <property type="project" value="TreeGrafter"/>
</dbReference>
<dbReference type="PANTHER" id="PTHR13342:SF2">
    <property type="entry name" value="RAGULATOR COMPLEX PROTEIN LAMTOR5"/>
    <property type="match status" value="1"/>
</dbReference>
<comment type="similarity">
    <text evidence="3">Belongs to the LAMTOR5 family.</text>
</comment>
<dbReference type="SUPFAM" id="SSF103196">
    <property type="entry name" value="Roadblock/LC7 domain"/>
    <property type="match status" value="1"/>
</dbReference>
<evidence type="ECO:0000256" key="4">
    <source>
        <dbReference type="ARBA" id="ARBA00022490"/>
    </source>
</evidence>
<reference evidence="7" key="1">
    <citation type="journal article" date="2021" name="Genome Biol. Evol.">
        <title>A High-Quality Reference Genome for a Parasitic Bivalve with Doubly Uniparental Inheritance (Bivalvia: Unionida).</title>
        <authorList>
            <person name="Smith C.H."/>
        </authorList>
    </citation>
    <scope>NUCLEOTIDE SEQUENCE</scope>
    <source>
        <strain evidence="7">CHS0354</strain>
    </source>
</reference>
<accession>A0AAE0VU33</accession>
<evidence type="ECO:0000256" key="2">
    <source>
        <dbReference type="ARBA" id="ARBA00004496"/>
    </source>
</evidence>
<dbReference type="AlphaFoldDB" id="A0AAE0VU33"/>
<keyword evidence="8" id="KW-1185">Reference proteome</keyword>
<evidence type="ECO:0000256" key="3">
    <source>
        <dbReference type="ARBA" id="ARBA00007795"/>
    </source>
</evidence>
<organism evidence="7 8">
    <name type="scientific">Potamilus streckersoni</name>
    <dbReference type="NCBI Taxonomy" id="2493646"/>
    <lineage>
        <taxon>Eukaryota</taxon>
        <taxon>Metazoa</taxon>
        <taxon>Spiralia</taxon>
        <taxon>Lophotrochozoa</taxon>
        <taxon>Mollusca</taxon>
        <taxon>Bivalvia</taxon>
        <taxon>Autobranchia</taxon>
        <taxon>Heteroconchia</taxon>
        <taxon>Palaeoheterodonta</taxon>
        <taxon>Unionida</taxon>
        <taxon>Unionoidea</taxon>
        <taxon>Unionidae</taxon>
        <taxon>Ambleminae</taxon>
        <taxon>Lampsilini</taxon>
        <taxon>Potamilus</taxon>
    </lineage>
</organism>
<protein>
    <recommendedName>
        <fullName evidence="6">Late endosomal/lysosomal adaptor and MAPK and MTOR activator 5</fullName>
    </recommendedName>
</protein>